<organism evidence="5 6">
    <name type="scientific">Cohnella abietis</name>
    <dbReference type="NCBI Taxonomy" id="2507935"/>
    <lineage>
        <taxon>Bacteria</taxon>
        <taxon>Bacillati</taxon>
        <taxon>Bacillota</taxon>
        <taxon>Bacilli</taxon>
        <taxon>Bacillales</taxon>
        <taxon>Paenibacillaceae</taxon>
        <taxon>Cohnella</taxon>
    </lineage>
</organism>
<dbReference type="InterPro" id="IPR009057">
    <property type="entry name" value="Homeodomain-like_sf"/>
</dbReference>
<dbReference type="InterPro" id="IPR020449">
    <property type="entry name" value="Tscrpt_reg_AraC-type_HTH"/>
</dbReference>
<dbReference type="EMBL" id="AP019400">
    <property type="protein sequence ID" value="BBI31541.1"/>
    <property type="molecule type" value="Genomic_DNA"/>
</dbReference>
<dbReference type="GO" id="GO:0003700">
    <property type="term" value="F:DNA-binding transcription factor activity"/>
    <property type="evidence" value="ECO:0007669"/>
    <property type="project" value="InterPro"/>
</dbReference>
<dbReference type="InterPro" id="IPR003313">
    <property type="entry name" value="AraC-bd"/>
</dbReference>
<dbReference type="AlphaFoldDB" id="A0A3T1D0F4"/>
<reference evidence="5 6" key="1">
    <citation type="submission" date="2019-01" db="EMBL/GenBank/DDBJ databases">
        <title>Complete genome sequence of Cohnella hallensis HS21 isolated from Korean fir (Abies koreana) rhizospheric soil.</title>
        <authorList>
            <person name="Jiang L."/>
            <person name="Kang S.W."/>
            <person name="Kim S."/>
            <person name="Jung J."/>
            <person name="Kim C.Y."/>
            <person name="Kim D.H."/>
            <person name="Kim S.W."/>
            <person name="Lee J."/>
        </authorList>
    </citation>
    <scope>NUCLEOTIDE SEQUENCE [LARGE SCALE GENOMIC DNA]</scope>
    <source>
        <strain evidence="5 6">HS21</strain>
    </source>
</reference>
<dbReference type="PRINTS" id="PR00032">
    <property type="entry name" value="HTHARAC"/>
</dbReference>
<keyword evidence="6" id="KW-1185">Reference proteome</keyword>
<evidence type="ECO:0000259" key="4">
    <source>
        <dbReference type="PROSITE" id="PS01124"/>
    </source>
</evidence>
<keyword evidence="3" id="KW-0804">Transcription</keyword>
<dbReference type="PANTHER" id="PTHR43280:SF28">
    <property type="entry name" value="HTH-TYPE TRANSCRIPTIONAL ACTIVATOR RHAS"/>
    <property type="match status" value="1"/>
</dbReference>
<evidence type="ECO:0000256" key="2">
    <source>
        <dbReference type="ARBA" id="ARBA00023125"/>
    </source>
</evidence>
<dbReference type="Gene3D" id="1.10.10.60">
    <property type="entry name" value="Homeodomain-like"/>
    <property type="match status" value="2"/>
</dbReference>
<name>A0A3T1D0F4_9BACL</name>
<dbReference type="KEGG" id="cohn:KCTCHS21_09400"/>
<keyword evidence="2" id="KW-0238">DNA-binding</keyword>
<keyword evidence="1" id="KW-0805">Transcription regulation</keyword>
<dbReference type="PROSITE" id="PS00041">
    <property type="entry name" value="HTH_ARAC_FAMILY_1"/>
    <property type="match status" value="1"/>
</dbReference>
<dbReference type="SUPFAM" id="SSF51215">
    <property type="entry name" value="Regulatory protein AraC"/>
    <property type="match status" value="1"/>
</dbReference>
<dbReference type="Proteomes" id="UP000289856">
    <property type="component" value="Chromosome"/>
</dbReference>
<gene>
    <name evidence="5" type="ORF">KCTCHS21_09400</name>
</gene>
<feature type="domain" description="HTH araC/xylS-type" evidence="4">
    <location>
        <begin position="135"/>
        <end position="233"/>
    </location>
</feature>
<dbReference type="InterPro" id="IPR018060">
    <property type="entry name" value="HTH_AraC"/>
</dbReference>
<dbReference type="SUPFAM" id="SSF46689">
    <property type="entry name" value="Homeodomain-like"/>
    <property type="match status" value="2"/>
</dbReference>
<dbReference type="GO" id="GO:0043565">
    <property type="term" value="F:sequence-specific DNA binding"/>
    <property type="evidence" value="ECO:0007669"/>
    <property type="project" value="InterPro"/>
</dbReference>
<evidence type="ECO:0000313" key="5">
    <source>
        <dbReference type="EMBL" id="BBI31541.1"/>
    </source>
</evidence>
<dbReference type="SMART" id="SM00342">
    <property type="entry name" value="HTH_ARAC"/>
    <property type="match status" value="1"/>
</dbReference>
<dbReference type="InterPro" id="IPR037923">
    <property type="entry name" value="HTH-like"/>
</dbReference>
<proteinExistence type="predicted"/>
<sequence length="247" mass="28476">MFIFQYTLSGQGMIRMEDQTYSLKAGQAFLVEVPSDHEYYFPQDSDHWEFLYIALHGDHVGDCWSFVKQTMGVIPTIEADAPVIRYLFRIYQEIAKKRITDGFQAAGTTYQFITELYREAKIKQANVGHWPVCVRLAVQLIESDYQTLAGLEDLANQVSVSKYHLARLFHQHTGTTVVQYLTKIRVKKAVALLLESNYTIEKIAELVGYNNGKYFTKIFKELVGLSPGRYKKNYDMITVDHLFSETN</sequence>
<dbReference type="Gene3D" id="2.60.120.280">
    <property type="entry name" value="Regulatory protein AraC"/>
    <property type="match status" value="1"/>
</dbReference>
<evidence type="ECO:0000313" key="6">
    <source>
        <dbReference type="Proteomes" id="UP000289856"/>
    </source>
</evidence>
<evidence type="ECO:0000256" key="3">
    <source>
        <dbReference type="ARBA" id="ARBA00023163"/>
    </source>
</evidence>
<evidence type="ECO:0000256" key="1">
    <source>
        <dbReference type="ARBA" id="ARBA00023015"/>
    </source>
</evidence>
<dbReference type="InterPro" id="IPR018062">
    <property type="entry name" value="HTH_AraC-typ_CS"/>
</dbReference>
<protein>
    <recommendedName>
        <fullName evidence="4">HTH araC/xylS-type domain-containing protein</fullName>
    </recommendedName>
</protein>
<dbReference type="Pfam" id="PF02311">
    <property type="entry name" value="AraC_binding"/>
    <property type="match status" value="1"/>
</dbReference>
<dbReference type="PROSITE" id="PS01124">
    <property type="entry name" value="HTH_ARAC_FAMILY_2"/>
    <property type="match status" value="1"/>
</dbReference>
<dbReference type="PANTHER" id="PTHR43280">
    <property type="entry name" value="ARAC-FAMILY TRANSCRIPTIONAL REGULATOR"/>
    <property type="match status" value="1"/>
</dbReference>
<dbReference type="Pfam" id="PF12833">
    <property type="entry name" value="HTH_18"/>
    <property type="match status" value="1"/>
</dbReference>
<accession>A0A3T1D0F4</accession>